<feature type="domain" description="TNFR-Cys" evidence="9">
    <location>
        <begin position="70"/>
        <end position="112"/>
    </location>
</feature>
<dbReference type="GO" id="GO:0051044">
    <property type="term" value="P:positive regulation of membrane protein ectodomain proteolysis"/>
    <property type="evidence" value="ECO:0007669"/>
    <property type="project" value="TreeGrafter"/>
</dbReference>
<name>A0AAV1EP44_XYRNO</name>
<dbReference type="Proteomes" id="UP001178508">
    <property type="component" value="Chromosome 2"/>
</dbReference>
<comment type="caution">
    <text evidence="5">Lacks conserved residue(s) required for the propagation of feature annotation.</text>
</comment>
<sequence length="496" mass="53414">MKGLLALLVLLYVRIIEVCSQPYQPDSEGECRDRTLEYLVDDLNLCCKKCPPGHRLQQQCSEMNDTVCTPCSAGLYMEKHNYSPNCRTCSQCREIKGLRYARACSSTTMSKCECQPGMYCIIGFDNPYCQECKKYRICKAGFGVSVAGTADSNVRCVKCPDGTFSDTVSDKDPCRPHTDCHGKAVLRKGNATSDTVCESKPLPSSAGPETPTTEIHAEIFSTSAKTTLNTVAATSTFKAQGGLTNSTPHVTPSVPGAVFSNSTKSPPSSTVSDRELAAVIATVIGFILLFIAIMLVCLCRRVRKKDNAKFEPKIDANGNCEASNKQNNGGYLGETQMTSFTSTLPEQQYLLEKGETSSDQSQSSNTTDSLTRTEACSSEESIGPLQSMGSLHNPHSALSEPMPLLSNTESDITQTSVPTQVSSSQPTVTTSPQVNVNITFNIGNGSAGTPAVSPVDLMQADLKLPFGEEEESFSIPQQEDGKQSLMSAEETASYRA</sequence>
<keyword evidence="4" id="KW-0325">Glycoprotein</keyword>
<evidence type="ECO:0000256" key="8">
    <source>
        <dbReference type="SAM" id="SignalP"/>
    </source>
</evidence>
<evidence type="ECO:0000256" key="4">
    <source>
        <dbReference type="ARBA" id="ARBA00023180"/>
    </source>
</evidence>
<keyword evidence="7" id="KW-0472">Membrane</keyword>
<dbReference type="InterPro" id="IPR001368">
    <property type="entry name" value="TNFR/NGFR_Cys_rich_reg"/>
</dbReference>
<dbReference type="Gene3D" id="2.10.50.10">
    <property type="entry name" value="Tumor Necrosis Factor Receptor, subunit A, domain 2"/>
    <property type="match status" value="3"/>
</dbReference>
<feature type="disulfide bond" evidence="5">
    <location>
        <begin position="71"/>
        <end position="86"/>
    </location>
</feature>
<feature type="disulfide bond" evidence="5">
    <location>
        <begin position="31"/>
        <end position="46"/>
    </location>
</feature>
<feature type="domain" description="TNFR-Cys" evidence="9">
    <location>
        <begin position="158"/>
        <end position="197"/>
    </location>
</feature>
<dbReference type="Pfam" id="PF00020">
    <property type="entry name" value="TNFR_c6"/>
    <property type="match status" value="1"/>
</dbReference>
<feature type="region of interest" description="Disordered" evidence="6">
    <location>
        <begin position="312"/>
        <end position="336"/>
    </location>
</feature>
<feature type="region of interest" description="Disordered" evidence="6">
    <location>
        <begin position="353"/>
        <end position="403"/>
    </location>
</feature>
<feature type="compositionally biased region" description="Polar residues" evidence="6">
    <location>
        <begin position="241"/>
        <end position="250"/>
    </location>
</feature>
<accession>A0AAV1EP44</accession>
<dbReference type="GO" id="GO:0005031">
    <property type="term" value="F:tumor necrosis factor receptor activity"/>
    <property type="evidence" value="ECO:0007669"/>
    <property type="project" value="TreeGrafter"/>
</dbReference>
<evidence type="ECO:0000256" key="1">
    <source>
        <dbReference type="ARBA" id="ARBA00022729"/>
    </source>
</evidence>
<feature type="repeat" description="TNFR-Cys" evidence="5">
    <location>
        <begin position="158"/>
        <end position="197"/>
    </location>
</feature>
<feature type="transmembrane region" description="Helical" evidence="7">
    <location>
        <begin position="276"/>
        <end position="299"/>
    </location>
</feature>
<protein>
    <submittedName>
        <fullName evidence="10">Tumor necrosis factor receptor superfamily member 1B-like isoform X1</fullName>
    </submittedName>
</protein>
<evidence type="ECO:0000313" key="10">
    <source>
        <dbReference type="EMBL" id="CAJ1050526.1"/>
    </source>
</evidence>
<keyword evidence="7" id="KW-0812">Transmembrane</keyword>
<dbReference type="PROSITE" id="PS50050">
    <property type="entry name" value="TNFR_NGFR_2"/>
    <property type="match status" value="3"/>
</dbReference>
<feature type="compositionally biased region" description="Low complexity" evidence="6">
    <location>
        <begin position="357"/>
        <end position="369"/>
    </location>
</feature>
<feature type="repeat" description="TNFR-Cys" evidence="5">
    <location>
        <begin position="70"/>
        <end position="112"/>
    </location>
</feature>
<feature type="compositionally biased region" description="Polar residues" evidence="6">
    <location>
        <begin position="259"/>
        <end position="271"/>
    </location>
</feature>
<organism evidence="10 11">
    <name type="scientific">Xyrichtys novacula</name>
    <name type="common">Pearly razorfish</name>
    <name type="synonym">Hemipteronotus novacula</name>
    <dbReference type="NCBI Taxonomy" id="13765"/>
    <lineage>
        <taxon>Eukaryota</taxon>
        <taxon>Metazoa</taxon>
        <taxon>Chordata</taxon>
        <taxon>Craniata</taxon>
        <taxon>Vertebrata</taxon>
        <taxon>Euteleostomi</taxon>
        <taxon>Actinopterygii</taxon>
        <taxon>Neopterygii</taxon>
        <taxon>Teleostei</taxon>
        <taxon>Neoteleostei</taxon>
        <taxon>Acanthomorphata</taxon>
        <taxon>Eupercaria</taxon>
        <taxon>Labriformes</taxon>
        <taxon>Labridae</taxon>
        <taxon>Xyrichtys</taxon>
    </lineage>
</organism>
<dbReference type="GO" id="GO:0043120">
    <property type="term" value="F:tumor necrosis factor binding"/>
    <property type="evidence" value="ECO:0007669"/>
    <property type="project" value="TreeGrafter"/>
</dbReference>
<reference evidence="10" key="1">
    <citation type="submission" date="2023-08" db="EMBL/GenBank/DDBJ databases">
        <authorList>
            <person name="Alioto T."/>
            <person name="Alioto T."/>
            <person name="Gomez Garrido J."/>
        </authorList>
    </citation>
    <scope>NUCLEOTIDE SEQUENCE</scope>
</reference>
<dbReference type="GO" id="GO:0002724">
    <property type="term" value="P:regulation of T cell cytokine production"/>
    <property type="evidence" value="ECO:0007669"/>
    <property type="project" value="TreeGrafter"/>
</dbReference>
<dbReference type="EMBL" id="OY660865">
    <property type="protein sequence ID" value="CAJ1050526.1"/>
    <property type="molecule type" value="Genomic_DNA"/>
</dbReference>
<feature type="repeat" description="TNFR-Cys" evidence="5">
    <location>
        <begin position="30"/>
        <end position="68"/>
    </location>
</feature>
<keyword evidence="11" id="KW-1185">Reference proteome</keyword>
<keyword evidence="2" id="KW-0677">Repeat</keyword>
<evidence type="ECO:0000256" key="3">
    <source>
        <dbReference type="ARBA" id="ARBA00023157"/>
    </source>
</evidence>
<proteinExistence type="predicted"/>
<dbReference type="GO" id="GO:0150079">
    <property type="term" value="P:negative regulation of neuroinflammatory response"/>
    <property type="evidence" value="ECO:0007669"/>
    <property type="project" value="TreeGrafter"/>
</dbReference>
<evidence type="ECO:0000313" key="11">
    <source>
        <dbReference type="Proteomes" id="UP001178508"/>
    </source>
</evidence>
<keyword evidence="1 8" id="KW-0732">Signal</keyword>
<feature type="disulfide bond" evidence="5">
    <location>
        <begin position="159"/>
        <end position="174"/>
    </location>
</feature>
<dbReference type="GO" id="GO:0097191">
    <property type="term" value="P:extrinsic apoptotic signaling pathway"/>
    <property type="evidence" value="ECO:0007669"/>
    <property type="project" value="TreeGrafter"/>
</dbReference>
<keyword evidence="7" id="KW-1133">Transmembrane helix</keyword>
<evidence type="ECO:0000256" key="2">
    <source>
        <dbReference type="ARBA" id="ARBA00022737"/>
    </source>
</evidence>
<dbReference type="InterPro" id="IPR051670">
    <property type="entry name" value="TNF_chemokine_rcpt-like"/>
</dbReference>
<dbReference type="PANTHER" id="PTHR47386:SF1">
    <property type="entry name" value="TUMOR NECROSIS FACTOR RECEPTOR SUPERFAMILY MEMBER 1B"/>
    <property type="match status" value="1"/>
</dbReference>
<feature type="compositionally biased region" description="Polar residues" evidence="6">
    <location>
        <begin position="370"/>
        <end position="380"/>
    </location>
</feature>
<dbReference type="AlphaFoldDB" id="A0AAV1EP44"/>
<feature type="domain" description="TNFR-Cys" evidence="9">
    <location>
        <begin position="30"/>
        <end position="68"/>
    </location>
</feature>
<dbReference type="GO" id="GO:0048714">
    <property type="term" value="P:positive regulation of oligodendrocyte differentiation"/>
    <property type="evidence" value="ECO:0007669"/>
    <property type="project" value="TreeGrafter"/>
</dbReference>
<feature type="disulfide bond" evidence="5">
    <location>
        <begin position="47"/>
        <end position="60"/>
    </location>
</feature>
<gene>
    <name evidence="10" type="ORF">XNOV1_A010324</name>
</gene>
<dbReference type="PROSITE" id="PS00652">
    <property type="entry name" value="TNFR_NGFR_1"/>
    <property type="match status" value="1"/>
</dbReference>
<feature type="chain" id="PRO_5043359457" evidence="8">
    <location>
        <begin position="21"/>
        <end position="496"/>
    </location>
</feature>
<evidence type="ECO:0000259" key="9">
    <source>
        <dbReference type="PROSITE" id="PS50050"/>
    </source>
</evidence>
<feature type="signal peptide" evidence="8">
    <location>
        <begin position="1"/>
        <end position="20"/>
    </location>
</feature>
<dbReference type="PANTHER" id="PTHR47386">
    <property type="entry name" value="TUMOR NECROSIS FACTOR RECEPTOR SUPERFAMILY MEMBER 1B"/>
    <property type="match status" value="1"/>
</dbReference>
<feature type="region of interest" description="Disordered" evidence="6">
    <location>
        <begin position="241"/>
        <end position="271"/>
    </location>
</feature>
<dbReference type="SUPFAM" id="SSF57586">
    <property type="entry name" value="TNF receptor-like"/>
    <property type="match status" value="2"/>
</dbReference>
<feature type="disulfide bond" evidence="5">
    <location>
        <begin position="50"/>
        <end position="68"/>
    </location>
</feature>
<dbReference type="GO" id="GO:0031643">
    <property type="term" value="P:positive regulation of myelination"/>
    <property type="evidence" value="ECO:0007669"/>
    <property type="project" value="TreeGrafter"/>
</dbReference>
<evidence type="ECO:0000256" key="7">
    <source>
        <dbReference type="SAM" id="Phobius"/>
    </source>
</evidence>
<keyword evidence="3 5" id="KW-1015">Disulfide bond</keyword>
<dbReference type="GO" id="GO:0008630">
    <property type="term" value="P:intrinsic apoptotic signaling pathway in response to DNA damage"/>
    <property type="evidence" value="ECO:0007669"/>
    <property type="project" value="TreeGrafter"/>
</dbReference>
<evidence type="ECO:0000256" key="6">
    <source>
        <dbReference type="SAM" id="MobiDB-lite"/>
    </source>
</evidence>
<evidence type="ECO:0000256" key="5">
    <source>
        <dbReference type="PROSITE-ProRule" id="PRU00206"/>
    </source>
</evidence>
<dbReference type="GO" id="GO:0042129">
    <property type="term" value="P:regulation of T cell proliferation"/>
    <property type="evidence" value="ECO:0007669"/>
    <property type="project" value="TreeGrafter"/>
</dbReference>
<keyword evidence="10" id="KW-0675">Receptor</keyword>
<dbReference type="SMART" id="SM00208">
    <property type="entry name" value="TNFR"/>
    <property type="match status" value="4"/>
</dbReference>
<dbReference type="CDD" id="cd15835">
    <property type="entry name" value="TNFRSF1B_teleost"/>
    <property type="match status" value="1"/>
</dbReference>
<feature type="region of interest" description="Disordered" evidence="6">
    <location>
        <begin position="468"/>
        <end position="496"/>
    </location>
</feature>
<feature type="compositionally biased region" description="Polar residues" evidence="6">
    <location>
        <begin position="320"/>
        <end position="336"/>
    </location>
</feature>